<dbReference type="AlphaFoldDB" id="A0A239HY40"/>
<keyword evidence="1" id="KW-1133">Transmembrane helix</keyword>
<evidence type="ECO:0000313" key="5">
    <source>
        <dbReference type="Proteomes" id="UP000198281"/>
    </source>
</evidence>
<proteinExistence type="predicted"/>
<keyword evidence="1" id="KW-0472">Membrane</keyword>
<evidence type="ECO:0000259" key="2">
    <source>
        <dbReference type="Pfam" id="PF04773"/>
    </source>
</evidence>
<gene>
    <name evidence="4" type="ORF">SAMN06295912_1209</name>
</gene>
<reference evidence="5" key="1">
    <citation type="submission" date="2017-06" db="EMBL/GenBank/DDBJ databases">
        <authorList>
            <person name="Varghese N."/>
            <person name="Submissions S."/>
        </authorList>
    </citation>
    <scope>NUCLEOTIDE SEQUENCE [LARGE SCALE GENOMIC DNA]</scope>
    <source>
        <strain evidence="5">LNB2</strain>
    </source>
</reference>
<dbReference type="InterPro" id="IPR006860">
    <property type="entry name" value="FecR"/>
</dbReference>
<dbReference type="InterPro" id="IPR032623">
    <property type="entry name" value="FecR_N"/>
</dbReference>
<dbReference type="Gene3D" id="2.60.120.1440">
    <property type="match status" value="1"/>
</dbReference>
<dbReference type="RefSeq" id="WP_089220519.1">
    <property type="nucleotide sequence ID" value="NZ_FZOS01000020.1"/>
</dbReference>
<dbReference type="GO" id="GO:0016989">
    <property type="term" value="F:sigma factor antagonist activity"/>
    <property type="evidence" value="ECO:0007669"/>
    <property type="project" value="TreeGrafter"/>
</dbReference>
<feature type="transmembrane region" description="Helical" evidence="1">
    <location>
        <begin position="92"/>
        <end position="113"/>
    </location>
</feature>
<dbReference type="EMBL" id="FZOS01000020">
    <property type="protein sequence ID" value="SNS86376.1"/>
    <property type="molecule type" value="Genomic_DNA"/>
</dbReference>
<dbReference type="PANTHER" id="PTHR30273:SF2">
    <property type="entry name" value="PROTEIN FECR"/>
    <property type="match status" value="1"/>
</dbReference>
<dbReference type="InterPro" id="IPR012373">
    <property type="entry name" value="Ferrdict_sens_TM"/>
</dbReference>
<dbReference type="PANTHER" id="PTHR30273">
    <property type="entry name" value="PERIPLASMIC SIGNAL SENSOR AND SIGMA FACTOR ACTIVATOR FECR-RELATED"/>
    <property type="match status" value="1"/>
</dbReference>
<dbReference type="Proteomes" id="UP000198281">
    <property type="component" value="Unassembled WGS sequence"/>
</dbReference>
<feature type="domain" description="FecR N-terminal" evidence="3">
    <location>
        <begin position="16"/>
        <end position="53"/>
    </location>
</feature>
<evidence type="ECO:0000313" key="4">
    <source>
        <dbReference type="EMBL" id="SNS86376.1"/>
    </source>
</evidence>
<dbReference type="Gene3D" id="3.55.50.30">
    <property type="match status" value="1"/>
</dbReference>
<keyword evidence="5" id="KW-1185">Reference proteome</keyword>
<dbReference type="Pfam" id="PF16220">
    <property type="entry name" value="DUF4880"/>
    <property type="match status" value="1"/>
</dbReference>
<sequence>MAEMPPPGRNATTSARAAHWVARMGSEQTTDADHSALASWLLRDQTHNQAYSEQTALWNAVGALADDPVARALLQRSEPEHAPAPRFARRSWLYGLAGAAAAALVAVTAVPLMTSDGEQYATAMGEQRSITLSDGSVITLDTDSAIDVELSRNERRLTLRSGQAFFDVARDAKRPFRVFAGDSEVRALGTSFSVRRDGARTQVFLARGSVAVRDAGHAAVKLEAGEQAELAPATTAKIGKVDPERAQAWRFGRLMFDATPLATAVAEINRYGGRQIVLSDPALAQVRISGVFHTRQPEAFAETVAAVFPVRRAPSSTDVIVLAPTS</sequence>
<evidence type="ECO:0000256" key="1">
    <source>
        <dbReference type="SAM" id="Phobius"/>
    </source>
</evidence>
<dbReference type="Pfam" id="PF04773">
    <property type="entry name" value="FecR"/>
    <property type="match status" value="1"/>
</dbReference>
<dbReference type="PIRSF" id="PIRSF018266">
    <property type="entry name" value="FecR"/>
    <property type="match status" value="1"/>
</dbReference>
<feature type="domain" description="FecR protein" evidence="2">
    <location>
        <begin position="119"/>
        <end position="210"/>
    </location>
</feature>
<accession>A0A239HY40</accession>
<evidence type="ECO:0000259" key="3">
    <source>
        <dbReference type="Pfam" id="PF16220"/>
    </source>
</evidence>
<dbReference type="OrthoDB" id="9798846at2"/>
<protein>
    <submittedName>
        <fullName evidence="4">FecR family protein</fullName>
    </submittedName>
</protein>
<name>A0A239HY40_9SPHN</name>
<organism evidence="4 5">
    <name type="scientific">Edaphosphingomonas laterariae</name>
    <dbReference type="NCBI Taxonomy" id="861865"/>
    <lineage>
        <taxon>Bacteria</taxon>
        <taxon>Pseudomonadati</taxon>
        <taxon>Pseudomonadota</taxon>
        <taxon>Alphaproteobacteria</taxon>
        <taxon>Sphingomonadales</taxon>
        <taxon>Rhizorhabdaceae</taxon>
        <taxon>Edaphosphingomonas</taxon>
    </lineage>
</organism>
<keyword evidence="1" id="KW-0812">Transmembrane</keyword>